<name>A0A0A8ZPD8_ARUDO</name>
<dbReference type="EMBL" id="GBRH01257254">
    <property type="protein sequence ID" value="JAD40641.1"/>
    <property type="molecule type" value="Transcribed_RNA"/>
</dbReference>
<reference evidence="1" key="2">
    <citation type="journal article" date="2015" name="Data Brief">
        <title>Shoot transcriptome of the giant reed, Arundo donax.</title>
        <authorList>
            <person name="Barrero R.A."/>
            <person name="Guerrero F.D."/>
            <person name="Moolhuijzen P."/>
            <person name="Goolsby J.A."/>
            <person name="Tidwell J."/>
            <person name="Bellgard S.E."/>
            <person name="Bellgard M.I."/>
        </authorList>
    </citation>
    <scope>NUCLEOTIDE SEQUENCE</scope>
    <source>
        <tissue evidence="1">Shoot tissue taken approximately 20 cm above the soil surface</tissue>
    </source>
</reference>
<organism evidence="1">
    <name type="scientific">Arundo donax</name>
    <name type="common">Giant reed</name>
    <name type="synonym">Donax arundinaceus</name>
    <dbReference type="NCBI Taxonomy" id="35708"/>
    <lineage>
        <taxon>Eukaryota</taxon>
        <taxon>Viridiplantae</taxon>
        <taxon>Streptophyta</taxon>
        <taxon>Embryophyta</taxon>
        <taxon>Tracheophyta</taxon>
        <taxon>Spermatophyta</taxon>
        <taxon>Magnoliopsida</taxon>
        <taxon>Liliopsida</taxon>
        <taxon>Poales</taxon>
        <taxon>Poaceae</taxon>
        <taxon>PACMAD clade</taxon>
        <taxon>Arundinoideae</taxon>
        <taxon>Arundineae</taxon>
        <taxon>Arundo</taxon>
    </lineage>
</organism>
<accession>A0A0A8ZPD8</accession>
<evidence type="ECO:0000313" key="1">
    <source>
        <dbReference type="EMBL" id="JAD40641.1"/>
    </source>
</evidence>
<proteinExistence type="predicted"/>
<protein>
    <submittedName>
        <fullName evidence="1">Uncharacterized protein</fullName>
    </submittedName>
</protein>
<sequence>MNKCFSNWAGNHSHAQELEIALPHKRSGRFQPMVGEAGEPETQL</sequence>
<reference evidence="1" key="1">
    <citation type="submission" date="2014-09" db="EMBL/GenBank/DDBJ databases">
        <authorList>
            <person name="Magalhaes I.L.F."/>
            <person name="Oliveira U."/>
            <person name="Santos F.R."/>
            <person name="Vidigal T.H.D.A."/>
            <person name="Brescovit A.D."/>
            <person name="Santos A.J."/>
        </authorList>
    </citation>
    <scope>NUCLEOTIDE SEQUENCE</scope>
    <source>
        <tissue evidence="1">Shoot tissue taken approximately 20 cm above the soil surface</tissue>
    </source>
</reference>
<dbReference type="AlphaFoldDB" id="A0A0A8ZPD8"/>